<feature type="transmembrane region" description="Helical" evidence="1">
    <location>
        <begin position="12"/>
        <end position="31"/>
    </location>
</feature>
<keyword evidence="1" id="KW-1133">Transmembrane helix</keyword>
<gene>
    <name evidence="2" type="ORF">G3570_10255</name>
</gene>
<evidence type="ECO:0000313" key="3">
    <source>
        <dbReference type="Proteomes" id="UP000473278"/>
    </source>
</evidence>
<dbReference type="Proteomes" id="UP000473278">
    <property type="component" value="Unassembled WGS sequence"/>
</dbReference>
<reference evidence="2 3" key="1">
    <citation type="submission" date="2020-02" db="EMBL/GenBank/DDBJ databases">
        <title>Balneolaceae bacterium YR4-1, complete genome.</title>
        <authorList>
            <person name="Li Y."/>
            <person name="Wu S."/>
        </authorList>
    </citation>
    <scope>NUCLEOTIDE SEQUENCE [LARGE SCALE GENOMIC DNA]</scope>
    <source>
        <strain evidence="2 3">YR4-1</strain>
    </source>
</reference>
<evidence type="ECO:0008006" key="4">
    <source>
        <dbReference type="Google" id="ProtNLM"/>
    </source>
</evidence>
<protein>
    <recommendedName>
        <fullName evidence="4">GDSL-like Lipase/Acylhydrolase</fullName>
    </recommendedName>
</protein>
<organism evidence="2 3">
    <name type="scientific">Halalkalibaculum roseum</name>
    <dbReference type="NCBI Taxonomy" id="2709311"/>
    <lineage>
        <taxon>Bacteria</taxon>
        <taxon>Pseudomonadati</taxon>
        <taxon>Balneolota</taxon>
        <taxon>Balneolia</taxon>
        <taxon>Balneolales</taxon>
        <taxon>Balneolaceae</taxon>
        <taxon>Halalkalibaculum</taxon>
    </lineage>
</organism>
<evidence type="ECO:0000256" key="1">
    <source>
        <dbReference type="SAM" id="Phobius"/>
    </source>
</evidence>
<sequence>MTATTNTYKRKTFVLVILILSTGFVSCSYQFPEEPVSNEGEGLPETFSEFYVLGDTYASGYMDGALYNGGQEYSYANIFGNKLNEIYSEPVFQQAEIAGEMGYNAEASEGEEVLKGKYSLLYRTPLSIYPARNPSEGEQVTEWGGSPDNLKDFSIPGLKSFEVDSNLALVQNAYYNRLGLGSATLLDLIIQRQPTAVLIHLGYQDILNYALNGAAGNANPDPVMIGDSDLTPVSVFENAVNEIINRLLQETQSDIFIANLFNPLQAPYFQTISYALEIEKYSSGYLGEVGSHYTDFNYDVFQYNDVEDGGAPAELDRPRIIVDPMGYPQISPNNRARVIVDEYLNEASLNDGTVIPKWRQLKEGELVLYKTEPQLNESSSLSGIEPLSDAQVLTEPEIEIINQRVAAYNNIIENLVSSNERIHLVDLKSIINAVNEGAYLFNGVRLGMEFNRYGIFSSDGYTLNPRGNAIFTNQLIQAINTTYEAGLQRIDVNAYRGNEIMANYK</sequence>
<dbReference type="InterPro" id="IPR036514">
    <property type="entry name" value="SGNH_hydro_sf"/>
</dbReference>
<dbReference type="RefSeq" id="WP_165141974.1">
    <property type="nucleotide sequence ID" value="NZ_JAALLT010000003.1"/>
</dbReference>
<name>A0A6M1SYI7_9BACT</name>
<dbReference type="GO" id="GO:0016788">
    <property type="term" value="F:hydrolase activity, acting on ester bonds"/>
    <property type="evidence" value="ECO:0007669"/>
    <property type="project" value="UniProtKB-ARBA"/>
</dbReference>
<comment type="caution">
    <text evidence="2">The sequence shown here is derived from an EMBL/GenBank/DDBJ whole genome shotgun (WGS) entry which is preliminary data.</text>
</comment>
<proteinExistence type="predicted"/>
<keyword evidence="1" id="KW-0472">Membrane</keyword>
<keyword evidence="1" id="KW-0812">Transmembrane</keyword>
<keyword evidence="3" id="KW-1185">Reference proteome</keyword>
<dbReference type="EMBL" id="JAALLT010000003">
    <property type="protein sequence ID" value="NGP77016.1"/>
    <property type="molecule type" value="Genomic_DNA"/>
</dbReference>
<accession>A0A6M1SYI7</accession>
<dbReference type="Gene3D" id="3.40.50.1110">
    <property type="entry name" value="SGNH hydrolase"/>
    <property type="match status" value="1"/>
</dbReference>
<dbReference type="SUPFAM" id="SSF52266">
    <property type="entry name" value="SGNH hydrolase"/>
    <property type="match status" value="1"/>
</dbReference>
<dbReference type="AlphaFoldDB" id="A0A6M1SYI7"/>
<evidence type="ECO:0000313" key="2">
    <source>
        <dbReference type="EMBL" id="NGP77016.1"/>
    </source>
</evidence>